<dbReference type="Proteomes" id="UP000199598">
    <property type="component" value="Unassembled WGS sequence"/>
</dbReference>
<dbReference type="InterPro" id="IPR036291">
    <property type="entry name" value="NAD(P)-bd_dom_sf"/>
</dbReference>
<organism evidence="3 4">
    <name type="scientific">Pseudovibrio ascidiaceicola</name>
    <dbReference type="NCBI Taxonomy" id="285279"/>
    <lineage>
        <taxon>Bacteria</taxon>
        <taxon>Pseudomonadati</taxon>
        <taxon>Pseudomonadota</taxon>
        <taxon>Alphaproteobacteria</taxon>
        <taxon>Hyphomicrobiales</taxon>
        <taxon>Stappiaceae</taxon>
        <taxon>Pseudovibrio</taxon>
    </lineage>
</organism>
<name>A0A1I4D3P2_9HYPH</name>
<reference evidence="3 4" key="1">
    <citation type="submission" date="2016-10" db="EMBL/GenBank/DDBJ databases">
        <authorList>
            <person name="Varghese N."/>
            <person name="Submissions S."/>
        </authorList>
    </citation>
    <scope>NUCLEOTIDE SEQUENCE [LARGE SCALE GENOMIC DNA]</scope>
    <source>
        <strain evidence="3 4">DSM 16392</strain>
    </source>
</reference>
<keyword evidence="2" id="KW-0560">Oxidoreductase</keyword>
<evidence type="ECO:0000313" key="4">
    <source>
        <dbReference type="Proteomes" id="UP000199598"/>
    </source>
</evidence>
<dbReference type="PANTHER" id="PTHR24320">
    <property type="entry name" value="RETINOL DEHYDROGENASE"/>
    <property type="match status" value="1"/>
</dbReference>
<comment type="caution">
    <text evidence="3">The sequence shown here is derived from an EMBL/GenBank/DDBJ whole genome shotgun (WGS) entry which is preliminary data.</text>
</comment>
<protein>
    <submittedName>
        <fullName evidence="3">NAD(P)-dependent dehydrogenase, short-chain alcohol dehydrogenase family</fullName>
    </submittedName>
</protein>
<keyword evidence="4" id="KW-1185">Reference proteome</keyword>
<dbReference type="SUPFAM" id="SSF51735">
    <property type="entry name" value="NAD(P)-binding Rossmann-fold domains"/>
    <property type="match status" value="1"/>
</dbReference>
<evidence type="ECO:0000313" key="3">
    <source>
        <dbReference type="EMBL" id="SFK86796.1"/>
    </source>
</evidence>
<dbReference type="InterPro" id="IPR002347">
    <property type="entry name" value="SDR_fam"/>
</dbReference>
<sequence>MSIGLTPSKPPKSSILRLLRCMFRQGARTRICPPGPRLDGKTVLITGGSAGVGEYVSRGLIARGAKVVSLSRGISQGKGGIADLRQVKCDLSCLQSVADAVGKVGDQKIDILICNSGVLLHDHEMASDEVEMTFAVNVLGHHLLYRLLIEQGKFAEDARIVMTSGDAYVMAQTCDVNPLNYSSNRVYGGSKLGNLWQMRELAIRYPALKSYAIHPGVILSGFGGFAEQGGLRSWLAKRLLISEELGAQAALIAATQDVPSGTYWHNVWGVMDLPEDDAGMDRQKSGALWDQLELLSAAYL</sequence>
<gene>
    <name evidence="3" type="ORF">SAMN04488518_110153</name>
</gene>
<evidence type="ECO:0000256" key="2">
    <source>
        <dbReference type="ARBA" id="ARBA00023002"/>
    </source>
</evidence>
<dbReference type="Gene3D" id="3.40.50.720">
    <property type="entry name" value="NAD(P)-binding Rossmann-like Domain"/>
    <property type="match status" value="1"/>
</dbReference>
<comment type="similarity">
    <text evidence="1">Belongs to the short-chain dehydrogenases/reductases (SDR) family.</text>
</comment>
<dbReference type="PRINTS" id="PR00081">
    <property type="entry name" value="GDHRDH"/>
</dbReference>
<dbReference type="EMBL" id="FOSK01000010">
    <property type="protein sequence ID" value="SFK86796.1"/>
    <property type="molecule type" value="Genomic_DNA"/>
</dbReference>
<evidence type="ECO:0000256" key="1">
    <source>
        <dbReference type="ARBA" id="ARBA00006484"/>
    </source>
</evidence>
<accession>A0A1I4D3P2</accession>
<dbReference type="Pfam" id="PF00106">
    <property type="entry name" value="adh_short"/>
    <property type="match status" value="1"/>
</dbReference>
<proteinExistence type="inferred from homology"/>
<dbReference type="PANTHER" id="PTHR24320:SF148">
    <property type="entry name" value="NAD(P)-BINDING ROSSMANN-FOLD SUPERFAMILY PROTEIN"/>
    <property type="match status" value="1"/>
</dbReference>